<evidence type="ECO:0000259" key="4">
    <source>
        <dbReference type="PROSITE" id="PS50110"/>
    </source>
</evidence>
<evidence type="ECO:0000256" key="3">
    <source>
        <dbReference type="SAM" id="MobiDB-lite"/>
    </source>
</evidence>
<name>A0ABV2YTP2_9ACTN</name>
<evidence type="ECO:0000313" key="6">
    <source>
        <dbReference type="Proteomes" id="UP001550853"/>
    </source>
</evidence>
<dbReference type="PROSITE" id="PS50110">
    <property type="entry name" value="RESPONSE_REGULATORY"/>
    <property type="match status" value="2"/>
</dbReference>
<dbReference type="PANTHER" id="PTHR44591">
    <property type="entry name" value="STRESS RESPONSE REGULATOR PROTEIN 1"/>
    <property type="match status" value="1"/>
</dbReference>
<dbReference type="PANTHER" id="PTHR44591:SF3">
    <property type="entry name" value="RESPONSE REGULATORY DOMAIN-CONTAINING PROTEIN"/>
    <property type="match status" value="1"/>
</dbReference>
<dbReference type="Proteomes" id="UP001550853">
    <property type="component" value="Unassembled WGS sequence"/>
</dbReference>
<dbReference type="RefSeq" id="WP_245655118.1">
    <property type="nucleotide sequence ID" value="NZ_JBEZVI010000002.1"/>
</dbReference>
<protein>
    <submittedName>
        <fullName evidence="5">P-loop NTPase fold protein</fullName>
    </submittedName>
</protein>
<dbReference type="SUPFAM" id="SSF52540">
    <property type="entry name" value="P-loop containing nucleoside triphosphate hydrolases"/>
    <property type="match status" value="1"/>
</dbReference>
<evidence type="ECO:0000256" key="2">
    <source>
        <dbReference type="PROSITE-ProRule" id="PRU00169"/>
    </source>
</evidence>
<dbReference type="CDD" id="cd00156">
    <property type="entry name" value="REC"/>
    <property type="match status" value="2"/>
</dbReference>
<dbReference type="Pfam" id="PF00072">
    <property type="entry name" value="Response_reg"/>
    <property type="match status" value="1"/>
</dbReference>
<comment type="caution">
    <text evidence="5">The sequence shown here is derived from an EMBL/GenBank/DDBJ whole genome shotgun (WGS) entry which is preliminary data.</text>
</comment>
<feature type="region of interest" description="Disordered" evidence="3">
    <location>
        <begin position="668"/>
        <end position="694"/>
    </location>
</feature>
<gene>
    <name evidence="5" type="ORF">AB0E61_03325</name>
</gene>
<evidence type="ECO:0000256" key="1">
    <source>
        <dbReference type="ARBA" id="ARBA00022553"/>
    </source>
</evidence>
<dbReference type="Pfam" id="PF07693">
    <property type="entry name" value="KAP_NTPase"/>
    <property type="match status" value="1"/>
</dbReference>
<evidence type="ECO:0000313" key="5">
    <source>
        <dbReference type="EMBL" id="MEU3709113.1"/>
    </source>
</evidence>
<dbReference type="InterPro" id="IPR027417">
    <property type="entry name" value="P-loop_NTPase"/>
</dbReference>
<dbReference type="SUPFAM" id="SSF52172">
    <property type="entry name" value="CheY-like"/>
    <property type="match status" value="2"/>
</dbReference>
<dbReference type="Gene3D" id="3.40.50.2300">
    <property type="match status" value="2"/>
</dbReference>
<keyword evidence="1 2" id="KW-0597">Phosphoprotein</keyword>
<dbReference type="SMART" id="SM00448">
    <property type="entry name" value="REC"/>
    <property type="match status" value="2"/>
</dbReference>
<feature type="modified residue" description="4-aspartylphosphate" evidence="2">
    <location>
        <position position="750"/>
    </location>
</feature>
<feature type="region of interest" description="Disordered" evidence="3">
    <location>
        <begin position="464"/>
        <end position="533"/>
    </location>
</feature>
<accession>A0ABV2YTP2</accession>
<feature type="modified residue" description="4-aspartylphosphate" evidence="2">
    <location>
        <position position="604"/>
    </location>
</feature>
<dbReference type="InterPro" id="IPR050595">
    <property type="entry name" value="Bact_response_regulator"/>
</dbReference>
<dbReference type="InterPro" id="IPR011006">
    <property type="entry name" value="CheY-like_superfamily"/>
</dbReference>
<organism evidence="5 6">
    <name type="scientific">Streptomyces catenulae</name>
    <dbReference type="NCBI Taxonomy" id="66875"/>
    <lineage>
        <taxon>Bacteria</taxon>
        <taxon>Bacillati</taxon>
        <taxon>Actinomycetota</taxon>
        <taxon>Actinomycetes</taxon>
        <taxon>Kitasatosporales</taxon>
        <taxon>Streptomycetaceae</taxon>
        <taxon>Streptomyces</taxon>
    </lineage>
</organism>
<dbReference type="EMBL" id="JBEZVI010000002">
    <property type="protein sequence ID" value="MEU3709113.1"/>
    <property type="molecule type" value="Genomic_DNA"/>
</dbReference>
<feature type="domain" description="Response regulatory" evidence="4">
    <location>
        <begin position="701"/>
        <end position="820"/>
    </location>
</feature>
<feature type="compositionally biased region" description="Basic and acidic residues" evidence="3">
    <location>
        <begin position="484"/>
        <end position="501"/>
    </location>
</feature>
<feature type="domain" description="Response regulatory" evidence="4">
    <location>
        <begin position="555"/>
        <end position="672"/>
    </location>
</feature>
<sequence length="820" mass="89029">MSDEPVTEAGGDLLGAQAAARRLSGLLVASRPATPFTLAVDAGWGMGKSSLMRLVDAELTAQSEVHTVWYNAWTSTGADALEGLIKSVLLRFDRRVLRRGLRRATEQRALLRVVRAASTVAAGPLGVAGLVDELWKSLSVNSQARNEMRTAIGELVGEWARNAGELRRMLVVFIDDLDRCSEETVLAVCEAVKVYLDVPGLAFVVGCDRSAMGPNGLLRDLSPAGSAFMEKIFQTSYRIPAPDGRGVEEYIRWCARTAGVAPLVDDALVKLLAQRSARNPRRIKRLVNGFVLEATLNPVWRDFGPDAVLRTLLLQYFYPDFYRMMTGPSGTVDGDVVAEFRTYRAVRRTLLTPRGSVAEGEAAQAAEFVGRYDLVLPEGPDATGPETLAALERQLPREFPELVLNSGFTSLIDELVDLDDAARLLLRLREGPVLSGDGPSRMSAAWEPLRQALGGMRDGLDADGSPLAWALTSPPGGSLPGADPGRDAPPEPPERDADSRRIGSVSGMMALGDPNAVSGSGTEPGGFGWSGRRPDESRLSNLRAQYGNALPVRLDVLWVDDQPERKGEVAEMLLNMGARVRHVGSSREAVDALRTRRPDLLISDISRGRDHNSGFAMVESLRGRQRYDGPVIFYTIRQSPEREDRAASLGARITNQLEELREMVREVAEERAGAPDTGARARRPEPLPAQRSGSASAPELAVLWLDETPETLSSLVARVRGPGVDVWVAATEAEALARVAAHRVDLFLSDCSRGGDPDAGFAFVRRLRDEERYAGPVGFLSGRITPEIERRATEIGALGVTDRLWVLLDWIEEAVAASRG</sequence>
<dbReference type="InterPro" id="IPR001789">
    <property type="entry name" value="Sig_transdc_resp-reg_receiver"/>
</dbReference>
<dbReference type="InterPro" id="IPR011646">
    <property type="entry name" value="KAP_P-loop"/>
</dbReference>
<proteinExistence type="predicted"/>
<reference evidence="5 6" key="1">
    <citation type="submission" date="2024-06" db="EMBL/GenBank/DDBJ databases">
        <title>The Natural Products Discovery Center: Release of the First 8490 Sequenced Strains for Exploring Actinobacteria Biosynthetic Diversity.</title>
        <authorList>
            <person name="Kalkreuter E."/>
            <person name="Kautsar S.A."/>
            <person name="Yang D."/>
            <person name="Bader C.D."/>
            <person name="Teijaro C.N."/>
            <person name="Fluegel L."/>
            <person name="Davis C.M."/>
            <person name="Simpson J.R."/>
            <person name="Lauterbach L."/>
            <person name="Steele A.D."/>
            <person name="Gui C."/>
            <person name="Meng S."/>
            <person name="Li G."/>
            <person name="Viehrig K."/>
            <person name="Ye F."/>
            <person name="Su P."/>
            <person name="Kiefer A.F."/>
            <person name="Nichols A."/>
            <person name="Cepeda A.J."/>
            <person name="Yan W."/>
            <person name="Fan B."/>
            <person name="Jiang Y."/>
            <person name="Adhikari A."/>
            <person name="Zheng C.-J."/>
            <person name="Schuster L."/>
            <person name="Cowan T.M."/>
            <person name="Smanski M.J."/>
            <person name="Chevrette M.G."/>
            <person name="De Carvalho L.P.S."/>
            <person name="Shen B."/>
        </authorList>
    </citation>
    <scope>NUCLEOTIDE SEQUENCE [LARGE SCALE GENOMIC DNA]</scope>
    <source>
        <strain evidence="5 6">NPDC033039</strain>
    </source>
</reference>
<keyword evidence="6" id="KW-1185">Reference proteome</keyword>